<name>A0A218WN37_PUNGR</name>
<evidence type="ECO:0000256" key="5">
    <source>
        <dbReference type="SAM" id="MobiDB-lite"/>
    </source>
</evidence>
<evidence type="ECO:0000256" key="2">
    <source>
        <dbReference type="ARBA" id="ARBA00022692"/>
    </source>
</evidence>
<evidence type="ECO:0000256" key="6">
    <source>
        <dbReference type="SAM" id="Phobius"/>
    </source>
</evidence>
<keyword evidence="2 6" id="KW-0812">Transmembrane</keyword>
<gene>
    <name evidence="7" type="ORF">CDL15_Pgr026874</name>
</gene>
<sequence length="354" mass="39161">MSTMFNSKIIGLVNGTTAGWGNMGGGVTQLIMPSVYALIKKTGSTPFTAWRISFFIPAWLHVMRGFLVLTMGQDLPDGSLGALQKKGDVAKDKFSRVGAVVCRNKLQDMDLCSPVRILMGVELSTDNIIAEYFYDRFNMKLHAAGIIAPSFCMANIVARPFGGYMSDVAARYFSMRGRLCVLWILQTLGGVFCMWATFGIIPFISRRSLGIISGLTGAGGNFSSGVTQFIFFSTTKYSKSTGLFYMEIVIMCCTMPFNLVHFPQLDGMLTKPSKDIVKGTKECYYESEYNAEEKQKGMHHGSIKFAEHSRSERGRKAVRSAPTPPNTTFSYARLTDRLMASLKLRKRSNGGSRL</sequence>
<dbReference type="AlphaFoldDB" id="A0A218WN37"/>
<comment type="subcellular location">
    <subcellularLocation>
        <location evidence="1">Membrane</location>
        <topology evidence="1">Multi-pass membrane protein</topology>
    </subcellularLocation>
</comment>
<dbReference type="GO" id="GO:0016020">
    <property type="term" value="C:membrane"/>
    <property type="evidence" value="ECO:0007669"/>
    <property type="project" value="UniProtKB-SubCell"/>
</dbReference>
<reference evidence="8" key="1">
    <citation type="journal article" date="2017" name="Plant J.">
        <title>The pomegranate (Punica granatum L.) genome and the genomics of punicalagin biosynthesis.</title>
        <authorList>
            <person name="Qin G."/>
            <person name="Xu C."/>
            <person name="Ming R."/>
            <person name="Tang H."/>
            <person name="Guyot R."/>
            <person name="Kramer E.M."/>
            <person name="Hu Y."/>
            <person name="Yi X."/>
            <person name="Qi Y."/>
            <person name="Xu X."/>
            <person name="Gao Z."/>
            <person name="Pan H."/>
            <person name="Jian J."/>
            <person name="Tian Y."/>
            <person name="Yue Z."/>
            <person name="Xu Y."/>
        </authorList>
    </citation>
    <scope>NUCLEOTIDE SEQUENCE [LARGE SCALE GENOMIC DNA]</scope>
    <source>
        <strain evidence="8">cv. Dabenzi</strain>
    </source>
</reference>
<feature type="transmembrane region" description="Helical" evidence="6">
    <location>
        <begin position="210"/>
        <end position="231"/>
    </location>
</feature>
<dbReference type="GO" id="GO:0015112">
    <property type="term" value="F:nitrate transmembrane transporter activity"/>
    <property type="evidence" value="ECO:0007669"/>
    <property type="project" value="InterPro"/>
</dbReference>
<organism evidence="7 8">
    <name type="scientific">Punica granatum</name>
    <name type="common">Pomegranate</name>
    <dbReference type="NCBI Taxonomy" id="22663"/>
    <lineage>
        <taxon>Eukaryota</taxon>
        <taxon>Viridiplantae</taxon>
        <taxon>Streptophyta</taxon>
        <taxon>Embryophyta</taxon>
        <taxon>Tracheophyta</taxon>
        <taxon>Spermatophyta</taxon>
        <taxon>Magnoliopsida</taxon>
        <taxon>eudicotyledons</taxon>
        <taxon>Gunneridae</taxon>
        <taxon>Pentapetalae</taxon>
        <taxon>rosids</taxon>
        <taxon>malvids</taxon>
        <taxon>Myrtales</taxon>
        <taxon>Lythraceae</taxon>
        <taxon>Punica</taxon>
    </lineage>
</organism>
<evidence type="ECO:0000256" key="4">
    <source>
        <dbReference type="ARBA" id="ARBA00023136"/>
    </source>
</evidence>
<feature type="transmembrane region" description="Helical" evidence="6">
    <location>
        <begin position="141"/>
        <end position="158"/>
    </location>
</feature>
<keyword evidence="4 6" id="KW-0472">Membrane</keyword>
<accession>A0A218WN37</accession>
<proteinExistence type="predicted"/>
<dbReference type="Gene3D" id="1.20.1250.20">
    <property type="entry name" value="MFS general substrate transporter like domains"/>
    <property type="match status" value="1"/>
</dbReference>
<feature type="transmembrane region" description="Helical" evidence="6">
    <location>
        <begin position="51"/>
        <end position="71"/>
    </location>
</feature>
<dbReference type="PANTHER" id="PTHR23515">
    <property type="entry name" value="HIGH-AFFINITY NITRATE TRANSPORTER 2.3"/>
    <property type="match status" value="1"/>
</dbReference>
<evidence type="ECO:0000256" key="3">
    <source>
        <dbReference type="ARBA" id="ARBA00022989"/>
    </source>
</evidence>
<dbReference type="InterPro" id="IPR036259">
    <property type="entry name" value="MFS_trans_sf"/>
</dbReference>
<comment type="caution">
    <text evidence="7">The sequence shown here is derived from an EMBL/GenBank/DDBJ whole genome shotgun (WGS) entry which is preliminary data.</text>
</comment>
<evidence type="ECO:0000256" key="1">
    <source>
        <dbReference type="ARBA" id="ARBA00004141"/>
    </source>
</evidence>
<evidence type="ECO:0000313" key="8">
    <source>
        <dbReference type="Proteomes" id="UP000197138"/>
    </source>
</evidence>
<dbReference type="Proteomes" id="UP000197138">
    <property type="component" value="Unassembled WGS sequence"/>
</dbReference>
<dbReference type="SUPFAM" id="SSF103473">
    <property type="entry name" value="MFS general substrate transporter"/>
    <property type="match status" value="1"/>
</dbReference>
<feature type="transmembrane region" description="Helical" evidence="6">
    <location>
        <begin position="243"/>
        <end position="262"/>
    </location>
</feature>
<protein>
    <recommendedName>
        <fullName evidence="9">Major facilitator superfamily (MFS) profile domain-containing protein</fullName>
    </recommendedName>
</protein>
<dbReference type="InterPro" id="IPR044772">
    <property type="entry name" value="NO3_transporter"/>
</dbReference>
<feature type="region of interest" description="Disordered" evidence="5">
    <location>
        <begin position="307"/>
        <end position="326"/>
    </location>
</feature>
<feature type="transmembrane region" description="Helical" evidence="6">
    <location>
        <begin position="179"/>
        <end position="204"/>
    </location>
</feature>
<evidence type="ECO:0008006" key="9">
    <source>
        <dbReference type="Google" id="ProtNLM"/>
    </source>
</evidence>
<keyword evidence="3 6" id="KW-1133">Transmembrane helix</keyword>
<evidence type="ECO:0000313" key="7">
    <source>
        <dbReference type="EMBL" id="OWM73770.1"/>
    </source>
</evidence>
<feature type="transmembrane region" description="Helical" evidence="6">
    <location>
        <begin position="20"/>
        <end position="39"/>
    </location>
</feature>
<dbReference type="EMBL" id="MTKT01003950">
    <property type="protein sequence ID" value="OWM73770.1"/>
    <property type="molecule type" value="Genomic_DNA"/>
</dbReference>